<dbReference type="InterPro" id="IPR036047">
    <property type="entry name" value="F-box-like_dom_sf"/>
</dbReference>
<dbReference type="SUPFAM" id="SSF117281">
    <property type="entry name" value="Kelch motif"/>
    <property type="match status" value="1"/>
</dbReference>
<proteinExistence type="predicted"/>
<reference evidence="2" key="1">
    <citation type="submission" date="2019-03" db="EMBL/GenBank/DDBJ databases">
        <title>WGS assembly of Setaria viridis.</title>
        <authorList>
            <person name="Huang P."/>
            <person name="Jenkins J."/>
            <person name="Grimwood J."/>
            <person name="Barry K."/>
            <person name="Healey A."/>
            <person name="Mamidi S."/>
            <person name="Sreedasyam A."/>
            <person name="Shu S."/>
            <person name="Feldman M."/>
            <person name="Wu J."/>
            <person name="Yu Y."/>
            <person name="Chen C."/>
            <person name="Johnson J."/>
            <person name="Rokhsar D."/>
            <person name="Baxter I."/>
            <person name="Schmutz J."/>
            <person name="Brutnell T."/>
            <person name="Kellogg E."/>
        </authorList>
    </citation>
    <scope>NUCLEOTIDE SEQUENCE [LARGE SCALE GENOMIC DNA]</scope>
</reference>
<evidence type="ECO:0000313" key="3">
    <source>
        <dbReference type="Proteomes" id="UP000298652"/>
    </source>
</evidence>
<dbReference type="OMA" id="HNTSSFH"/>
<name>A0A4U6U9N7_SETVI</name>
<dbReference type="PANTHER" id="PTHR47712:SF3">
    <property type="entry name" value="F-BOX DOMAIN-CONTAINING PROTEIN"/>
    <property type="match status" value="1"/>
</dbReference>
<accession>A0A4U6U9N7</accession>
<dbReference type="Proteomes" id="UP000298652">
    <property type="component" value="Chromosome 6"/>
</dbReference>
<dbReference type="Gene3D" id="2.120.10.80">
    <property type="entry name" value="Kelch-type beta propeller"/>
    <property type="match status" value="1"/>
</dbReference>
<dbReference type="Pfam" id="PF12937">
    <property type="entry name" value="F-box-like"/>
    <property type="match status" value="1"/>
</dbReference>
<sequence>MTMSEWDRHGLGWDLTELILSKLPLRSMVRASAVCRAWRDVLLAHHHHHHHRPWLFLHGHNNVVPRLGRTAFAYDPAAPDSWVSFSLPPGCFAGAGGFAFASPSPSRLAFAPLLREGDAAWRHAPTLASSRCSPVVAALPSSSTDTSSGVFLVVGGARFVGGLVDIEDGRLPTELYHHDVDTSSRWEQCAPLPAEFGSSSSLCLSSAVVGAGRFFFVYGTYSCTVSAFDLSRRAWTPARELRPAPGLVAAFLASGRGGRRLLLAGVDQGGAGAFGVWDVDPETLAARKIGEMPPELRELMMSISQEDVAVRCVGEDGLLYVVSDEQHRAYPACACEVVGDGGGDRLWCRWSKLPPLPVAGSSALISRFHKMVAFCSPVLLRHHLVNLN</sequence>
<dbReference type="InterPro" id="IPR001810">
    <property type="entry name" value="F-box_dom"/>
</dbReference>
<dbReference type="Gramene" id="TKW11842">
    <property type="protein sequence ID" value="TKW11842"/>
    <property type="gene ID" value="SEVIR_6G258700v2"/>
</dbReference>
<protein>
    <recommendedName>
        <fullName evidence="1">F-box domain-containing protein</fullName>
    </recommendedName>
</protein>
<dbReference type="EMBL" id="CM016557">
    <property type="protein sequence ID" value="TKW11842.1"/>
    <property type="molecule type" value="Genomic_DNA"/>
</dbReference>
<dbReference type="Gene3D" id="1.20.1280.50">
    <property type="match status" value="1"/>
</dbReference>
<dbReference type="AlphaFoldDB" id="A0A4U6U9N7"/>
<organism evidence="2 3">
    <name type="scientific">Setaria viridis</name>
    <name type="common">Green bristlegrass</name>
    <name type="synonym">Setaria italica subsp. viridis</name>
    <dbReference type="NCBI Taxonomy" id="4556"/>
    <lineage>
        <taxon>Eukaryota</taxon>
        <taxon>Viridiplantae</taxon>
        <taxon>Streptophyta</taxon>
        <taxon>Embryophyta</taxon>
        <taxon>Tracheophyta</taxon>
        <taxon>Spermatophyta</taxon>
        <taxon>Magnoliopsida</taxon>
        <taxon>Liliopsida</taxon>
        <taxon>Poales</taxon>
        <taxon>Poaceae</taxon>
        <taxon>PACMAD clade</taxon>
        <taxon>Panicoideae</taxon>
        <taxon>Panicodae</taxon>
        <taxon>Paniceae</taxon>
        <taxon>Cenchrinae</taxon>
        <taxon>Setaria</taxon>
    </lineage>
</organism>
<dbReference type="InterPro" id="IPR015915">
    <property type="entry name" value="Kelch-typ_b-propeller"/>
</dbReference>
<dbReference type="SMART" id="SM00256">
    <property type="entry name" value="FBOX"/>
    <property type="match status" value="1"/>
</dbReference>
<evidence type="ECO:0000259" key="1">
    <source>
        <dbReference type="SMART" id="SM00256"/>
    </source>
</evidence>
<keyword evidence="3" id="KW-1185">Reference proteome</keyword>
<feature type="domain" description="F-box" evidence="1">
    <location>
        <begin position="11"/>
        <end position="51"/>
    </location>
</feature>
<evidence type="ECO:0000313" key="2">
    <source>
        <dbReference type="EMBL" id="TKW11842.1"/>
    </source>
</evidence>
<dbReference type="SUPFAM" id="SSF81383">
    <property type="entry name" value="F-box domain"/>
    <property type="match status" value="1"/>
</dbReference>
<dbReference type="PANTHER" id="PTHR47712">
    <property type="entry name" value="OS09G0555300 PROTEIN"/>
    <property type="match status" value="1"/>
</dbReference>
<gene>
    <name evidence="2" type="ORF">SEVIR_6G258700v2</name>
</gene>